<dbReference type="AlphaFoldDB" id="A0A2B7ZQ26"/>
<accession>A0A2B7ZQ26</accession>
<feature type="region of interest" description="Disordered" evidence="1">
    <location>
        <begin position="1"/>
        <end position="26"/>
    </location>
</feature>
<feature type="region of interest" description="Disordered" evidence="1">
    <location>
        <begin position="791"/>
        <end position="876"/>
    </location>
</feature>
<evidence type="ECO:0000313" key="2">
    <source>
        <dbReference type="EMBL" id="PGH35298.1"/>
    </source>
</evidence>
<protein>
    <submittedName>
        <fullName evidence="2">Uncharacterized protein</fullName>
    </submittedName>
</protein>
<dbReference type="InterPro" id="IPR021109">
    <property type="entry name" value="Peptidase_aspartic_dom_sf"/>
</dbReference>
<evidence type="ECO:0000256" key="1">
    <source>
        <dbReference type="SAM" id="MobiDB-lite"/>
    </source>
</evidence>
<dbReference type="EMBL" id="PDND01000024">
    <property type="protein sequence ID" value="PGH35298.1"/>
    <property type="molecule type" value="Genomic_DNA"/>
</dbReference>
<gene>
    <name evidence="2" type="ORF">GX50_01878</name>
</gene>
<feature type="compositionally biased region" description="Polar residues" evidence="1">
    <location>
        <begin position="798"/>
        <end position="822"/>
    </location>
</feature>
<dbReference type="CDD" id="cd00303">
    <property type="entry name" value="retropepsin_like"/>
    <property type="match status" value="1"/>
</dbReference>
<feature type="compositionally biased region" description="Basic residues" evidence="1">
    <location>
        <begin position="1"/>
        <end position="10"/>
    </location>
</feature>
<feature type="compositionally biased region" description="Acidic residues" evidence="1">
    <location>
        <begin position="298"/>
        <end position="328"/>
    </location>
</feature>
<feature type="region of interest" description="Disordered" evidence="1">
    <location>
        <begin position="393"/>
        <end position="430"/>
    </location>
</feature>
<proteinExistence type="predicted"/>
<name>A0A2B7ZQ26_9EURO</name>
<dbReference type="Proteomes" id="UP000226031">
    <property type="component" value="Unassembled WGS sequence"/>
</dbReference>
<dbReference type="STRING" id="73230.A0A2B7ZQ26"/>
<feature type="region of interest" description="Disordered" evidence="1">
    <location>
        <begin position="442"/>
        <end position="464"/>
    </location>
</feature>
<feature type="region of interest" description="Disordered" evidence="1">
    <location>
        <begin position="285"/>
        <end position="377"/>
    </location>
</feature>
<reference evidence="2 3" key="1">
    <citation type="submission" date="2017-10" db="EMBL/GenBank/DDBJ databases">
        <title>Comparative genomics in systemic dimorphic fungi from Ajellomycetaceae.</title>
        <authorList>
            <person name="Munoz J.F."/>
            <person name="Mcewen J.G."/>
            <person name="Clay O.K."/>
            <person name="Cuomo C.A."/>
        </authorList>
    </citation>
    <scope>NUCLEOTIDE SEQUENCE [LARGE SCALE GENOMIC DNA]</scope>
    <source>
        <strain evidence="2 3">UAMH4076</strain>
    </source>
</reference>
<dbReference type="Gene3D" id="2.40.70.10">
    <property type="entry name" value="Acid Proteases"/>
    <property type="match status" value="1"/>
</dbReference>
<comment type="caution">
    <text evidence="2">The sequence shown here is derived from an EMBL/GenBank/DDBJ whole genome shotgun (WGS) entry which is preliminary data.</text>
</comment>
<evidence type="ECO:0000313" key="3">
    <source>
        <dbReference type="Proteomes" id="UP000226031"/>
    </source>
</evidence>
<dbReference type="VEuPathDB" id="FungiDB:EMCG_03370"/>
<feature type="compositionally biased region" description="Basic residues" evidence="1">
    <location>
        <begin position="863"/>
        <end position="876"/>
    </location>
</feature>
<sequence length="876" mass="97935">MVQPRSVKKTTVKEVNGKDNSLAADVKEPETKRPYVPARFQKFKNLFTQNCESDQPRAYITRTGTPPLRELTKASCVDRGGTFGYNRDYDPKMGGKSTFFAEKTWTVVSLSIVFSLVLHLILASNRPESRADRVKFVMDHAVKQISFTIKVICISWGCWWLLRTKERDNSRLLEGVRSRDTRLIPIDESSTDDTLTTDYPLLNNYKLKPQEATHSIGRTPAENPCRTNAKPNPVISLGCKVAASTVSHLSSPHYEISAPANAGDQRSEETSLQLKASVEPVLIVTNEGGVKEEMGREGEDDEDVDVDGDDDNGDEEEDEDVDADMEVEMEGKVQVQEVEEGNKEPTEAQGRTKLQEKVEEKETEENYETKDDEQNMQISNQIQPLSENLANVMVPEGAGNNGDIEDTKDTPEEGWNNESEDNGRNEEDHNDIEYPQMNQQISEAPVKASSHHETPEPRRDPRNREFYVPGMVEGIPVFAIPDFGSGFNIVSEELANQHGLTIDTGYTESYELPNGIIGGFIGTIRVAWSFLNEEATYNCVFHVMQNCICNMILGRDFLDSTKTFTEYVHRRVQVRYRDQHGPSSIRRVLFVDQPSPSSRQRLLGEVDGHPIGGFTDTCSDLTIIRKSTAVQLARKLGWEIDWGSRTEVQFVDRSTAFTSGLIHGVTWGFSADPRQEDTLRIDLHIMESTPCALILDRLLLWDYQAFTRYAYCFIDIGNGDKVGAKKPILWIGEKRRHEPELETVSPADEEATRRTRVMDEIEELPSHQRAAARVEESRRIQQWEAVHGPLGTVVGSPSLISTTNAPSLPTTQTASPLSTSSGSHHDPTASSQSSSSVSSSTVGVSSSSNSSTSPPPPDTTGVVKKKKRFNKFRKRR</sequence>
<feature type="compositionally biased region" description="Basic and acidic residues" evidence="1">
    <location>
        <begin position="450"/>
        <end position="464"/>
    </location>
</feature>
<keyword evidence="3" id="KW-1185">Reference proteome</keyword>
<dbReference type="SUPFAM" id="SSF50630">
    <property type="entry name" value="Acid proteases"/>
    <property type="match status" value="1"/>
</dbReference>
<feature type="compositionally biased region" description="Low complexity" evidence="1">
    <location>
        <begin position="828"/>
        <end position="852"/>
    </location>
</feature>
<organism evidence="2 3">
    <name type="scientific">[Emmonsia] crescens</name>
    <dbReference type="NCBI Taxonomy" id="73230"/>
    <lineage>
        <taxon>Eukaryota</taxon>
        <taxon>Fungi</taxon>
        <taxon>Dikarya</taxon>
        <taxon>Ascomycota</taxon>
        <taxon>Pezizomycotina</taxon>
        <taxon>Eurotiomycetes</taxon>
        <taxon>Eurotiomycetidae</taxon>
        <taxon>Onygenales</taxon>
        <taxon>Ajellomycetaceae</taxon>
        <taxon>Emergomyces</taxon>
    </lineage>
</organism>